<evidence type="ECO:0000313" key="2">
    <source>
        <dbReference type="Proteomes" id="UP001437460"/>
    </source>
</evidence>
<keyword evidence="2" id="KW-1185">Reference proteome</keyword>
<evidence type="ECO:0008006" key="3">
    <source>
        <dbReference type="Google" id="ProtNLM"/>
    </source>
</evidence>
<accession>A0ABV1HKI2</accession>
<comment type="caution">
    <text evidence="1">The sequence shown here is derived from an EMBL/GenBank/DDBJ whole genome shotgun (WGS) entry which is preliminary data.</text>
</comment>
<dbReference type="RefSeq" id="WP_349229051.1">
    <property type="nucleotide sequence ID" value="NZ_JBBMFJ010000010.1"/>
</dbReference>
<reference evidence="1 2" key="1">
    <citation type="submission" date="2024-03" db="EMBL/GenBank/DDBJ databases">
        <title>Human intestinal bacterial collection.</title>
        <authorList>
            <person name="Pauvert C."/>
            <person name="Hitch T.C.A."/>
            <person name="Clavel T."/>
        </authorList>
    </citation>
    <scope>NUCLEOTIDE SEQUENCE [LARGE SCALE GENOMIC DNA]</scope>
    <source>
        <strain evidence="1 2">CLA-AP-H27</strain>
    </source>
</reference>
<evidence type="ECO:0000313" key="1">
    <source>
        <dbReference type="EMBL" id="MEQ2562818.1"/>
    </source>
</evidence>
<protein>
    <recommendedName>
        <fullName evidence="3">GNAT family acetyltransferase</fullName>
    </recommendedName>
</protein>
<name>A0ABV1HKI2_9FIRM</name>
<proteinExistence type="predicted"/>
<sequence>MKIETSKIELHGDISIPFLKKSRFTGSFKGMRYVLIKHENELEPATEETPAKTENVIRAIIWPEPFNFEVTPDEKKHHRDFPFTTDGIWEAVDWLNAEHEAGHY</sequence>
<gene>
    <name evidence="1" type="ORF">WMO41_06535</name>
</gene>
<dbReference type="Proteomes" id="UP001437460">
    <property type="component" value="Unassembled WGS sequence"/>
</dbReference>
<dbReference type="EMBL" id="JBBMFJ010000010">
    <property type="protein sequence ID" value="MEQ2562818.1"/>
    <property type="molecule type" value="Genomic_DNA"/>
</dbReference>
<organism evidence="1 2">
    <name type="scientific">Ventrimonas faecis</name>
    <dbReference type="NCBI Taxonomy" id="3133170"/>
    <lineage>
        <taxon>Bacteria</taxon>
        <taxon>Bacillati</taxon>
        <taxon>Bacillota</taxon>
        <taxon>Clostridia</taxon>
        <taxon>Lachnospirales</taxon>
        <taxon>Lachnospiraceae</taxon>
        <taxon>Ventrimonas</taxon>
    </lineage>
</organism>